<name>A0ACB9ZVU9_CATRO</name>
<reference evidence="2" key="1">
    <citation type="journal article" date="2023" name="Nat. Plants">
        <title>Single-cell RNA sequencing provides a high-resolution roadmap for understanding the multicellular compartmentation of specialized metabolism.</title>
        <authorList>
            <person name="Sun S."/>
            <person name="Shen X."/>
            <person name="Li Y."/>
            <person name="Li Y."/>
            <person name="Wang S."/>
            <person name="Li R."/>
            <person name="Zhang H."/>
            <person name="Shen G."/>
            <person name="Guo B."/>
            <person name="Wei J."/>
            <person name="Xu J."/>
            <person name="St-Pierre B."/>
            <person name="Chen S."/>
            <person name="Sun C."/>
        </authorList>
    </citation>
    <scope>NUCLEOTIDE SEQUENCE [LARGE SCALE GENOMIC DNA]</scope>
</reference>
<proteinExistence type="predicted"/>
<gene>
    <name evidence="1" type="ORF">M9H77_37199</name>
</gene>
<accession>A0ACB9ZVU9</accession>
<protein>
    <submittedName>
        <fullName evidence="1">Uncharacterized protein</fullName>
    </submittedName>
</protein>
<sequence length="177" mass="19745">MASLSVRFTTIILLSLIIFSSFLLFAVSSSSEFEVGGINGWIVPPANDSKFYNDWASEKRFQIGDSIRFKYMKDSVMEVNEGDYNKCNSSRPNFFANTGNTIYNLDRSGYFYFISGASGHCEKGQRMIVKVLSQDQLDTRSGGHGHGTTSSASRFASIFTFQFLLLYLLASSYLCSS</sequence>
<evidence type="ECO:0000313" key="2">
    <source>
        <dbReference type="Proteomes" id="UP001060085"/>
    </source>
</evidence>
<organism evidence="1 2">
    <name type="scientific">Catharanthus roseus</name>
    <name type="common">Madagascar periwinkle</name>
    <name type="synonym">Vinca rosea</name>
    <dbReference type="NCBI Taxonomy" id="4058"/>
    <lineage>
        <taxon>Eukaryota</taxon>
        <taxon>Viridiplantae</taxon>
        <taxon>Streptophyta</taxon>
        <taxon>Embryophyta</taxon>
        <taxon>Tracheophyta</taxon>
        <taxon>Spermatophyta</taxon>
        <taxon>Magnoliopsida</taxon>
        <taxon>eudicotyledons</taxon>
        <taxon>Gunneridae</taxon>
        <taxon>Pentapetalae</taxon>
        <taxon>asterids</taxon>
        <taxon>lamiids</taxon>
        <taxon>Gentianales</taxon>
        <taxon>Apocynaceae</taxon>
        <taxon>Rauvolfioideae</taxon>
        <taxon>Vinceae</taxon>
        <taxon>Catharanthinae</taxon>
        <taxon>Catharanthus</taxon>
    </lineage>
</organism>
<dbReference type="EMBL" id="CM044708">
    <property type="protein sequence ID" value="KAI5651194.1"/>
    <property type="molecule type" value="Genomic_DNA"/>
</dbReference>
<evidence type="ECO:0000313" key="1">
    <source>
        <dbReference type="EMBL" id="KAI5651194.1"/>
    </source>
</evidence>
<dbReference type="Proteomes" id="UP001060085">
    <property type="component" value="Linkage Group LG08"/>
</dbReference>
<keyword evidence="2" id="KW-1185">Reference proteome</keyword>
<comment type="caution">
    <text evidence="1">The sequence shown here is derived from an EMBL/GenBank/DDBJ whole genome shotgun (WGS) entry which is preliminary data.</text>
</comment>